<evidence type="ECO:0000313" key="2">
    <source>
        <dbReference type="Proteomes" id="UP000076744"/>
    </source>
</evidence>
<sequence length="318" mass="35417">MPLLKRIAELYEEPSNDLFRREFNGWQNALFYAMPIVSLYSFFPIQDRVHRYGDQAKRLGLLFVHGSSTTDSPSEAGGTTPTADNNRPLRLALAGVLERDARICIVMSTAGPTEYTRIVPRAVINLEKRALDSILRLTGRFVDKNFRSYVRTTIEILQSLGDRPWNFLTLGNDICELFRRGMVGFKPSHVAAERDKNGRVTTYQAAFSFHWLGRNCIEGDDMATPDDHSFDEMLSPWEGFPDARVDGLTCNINACRAHDGRLIYLACDGRDQAQMMLSMLALRWIAGSVWYLAGASGLAPGEVTGSDGSSRYDSGGSG</sequence>
<gene>
    <name evidence="1" type="ORF">ISF_09199</name>
</gene>
<dbReference type="EMBL" id="AZHB01000043">
    <property type="protein sequence ID" value="OAA52921.1"/>
    <property type="molecule type" value="Genomic_DNA"/>
</dbReference>
<proteinExistence type="predicted"/>
<name>A0A167LCE2_CORFA</name>
<evidence type="ECO:0000313" key="1">
    <source>
        <dbReference type="EMBL" id="OAA52921.1"/>
    </source>
</evidence>
<dbReference type="Proteomes" id="UP000076744">
    <property type="component" value="Unassembled WGS sequence"/>
</dbReference>
<reference evidence="1 2" key="1">
    <citation type="journal article" date="2016" name="Genome Biol. Evol.">
        <title>Divergent and convergent evolution of fungal pathogenicity.</title>
        <authorList>
            <person name="Shang Y."/>
            <person name="Xiao G."/>
            <person name="Zheng P."/>
            <person name="Cen K."/>
            <person name="Zhan S."/>
            <person name="Wang C."/>
        </authorList>
    </citation>
    <scope>NUCLEOTIDE SEQUENCE [LARGE SCALE GENOMIC DNA]</scope>
    <source>
        <strain evidence="1 2">ARSEF 2679</strain>
    </source>
</reference>
<dbReference type="AlphaFoldDB" id="A0A167LCE2"/>
<keyword evidence="2" id="KW-1185">Reference proteome</keyword>
<comment type="caution">
    <text evidence="1">The sequence shown here is derived from an EMBL/GenBank/DDBJ whole genome shotgun (WGS) entry which is preliminary data.</text>
</comment>
<organism evidence="1 2">
    <name type="scientific">Cordyceps fumosorosea (strain ARSEF 2679)</name>
    <name type="common">Isaria fumosorosea</name>
    <dbReference type="NCBI Taxonomy" id="1081104"/>
    <lineage>
        <taxon>Eukaryota</taxon>
        <taxon>Fungi</taxon>
        <taxon>Dikarya</taxon>
        <taxon>Ascomycota</taxon>
        <taxon>Pezizomycotina</taxon>
        <taxon>Sordariomycetes</taxon>
        <taxon>Hypocreomycetidae</taxon>
        <taxon>Hypocreales</taxon>
        <taxon>Cordycipitaceae</taxon>
        <taxon>Cordyceps</taxon>
    </lineage>
</organism>
<dbReference type="GeneID" id="30025491"/>
<accession>A0A167LCE2</accession>
<dbReference type="RefSeq" id="XP_018700010.1">
    <property type="nucleotide sequence ID" value="XM_018852802.1"/>
</dbReference>
<protein>
    <submittedName>
        <fullName evidence="1">Uncharacterized protein</fullName>
    </submittedName>
</protein>